<reference evidence="2" key="1">
    <citation type="journal article" date="2019" name="Int. J. Syst. Evol. Microbiol.">
        <title>The Global Catalogue of Microorganisms (GCM) 10K type strain sequencing project: providing services to taxonomists for standard genome sequencing and annotation.</title>
        <authorList>
            <consortium name="The Broad Institute Genomics Platform"/>
            <consortium name="The Broad Institute Genome Sequencing Center for Infectious Disease"/>
            <person name="Wu L."/>
            <person name="Ma J."/>
        </authorList>
    </citation>
    <scope>NUCLEOTIDE SEQUENCE [LARGE SCALE GENOMIC DNA]</scope>
    <source>
        <strain evidence="2">CGMCC 1.15111</strain>
    </source>
</reference>
<accession>A0ABQ3I482</accession>
<evidence type="ECO:0000313" key="1">
    <source>
        <dbReference type="EMBL" id="GHE60298.1"/>
    </source>
</evidence>
<keyword evidence="2" id="KW-1185">Reference proteome</keyword>
<keyword evidence="1" id="KW-0238">DNA-binding</keyword>
<dbReference type="EMBL" id="BNAG01000002">
    <property type="protein sequence ID" value="GHE60298.1"/>
    <property type="molecule type" value="Genomic_DNA"/>
</dbReference>
<dbReference type="GO" id="GO:0003677">
    <property type="term" value="F:DNA binding"/>
    <property type="evidence" value="ECO:0007669"/>
    <property type="project" value="UniProtKB-KW"/>
</dbReference>
<dbReference type="InterPro" id="IPR003772">
    <property type="entry name" value="YceD"/>
</dbReference>
<comment type="caution">
    <text evidence="1">The sequence shown here is derived from an EMBL/GenBank/DDBJ whole genome shotgun (WGS) entry which is preliminary data.</text>
</comment>
<sequence length="176" mass="20332">MKAAKRFDIHIYKLSNGIHDYTFEIGNEFFDMFDGDLLSEGKLAAAVTLNKSDSMIQVNYKIDGTVVLSCDRSLDLFDFPVNTEHNIIYKYGDEEKELSEDVFVIDKNTQVLNVANILFEFIGLQIPMKKLHPRYEDEEMDTEEGQMVYSSALEKDIEQEEDTTDPRWAALKNLKK</sequence>
<protein>
    <submittedName>
        <fullName evidence="1">DNA-binding protein</fullName>
    </submittedName>
</protein>
<gene>
    <name evidence="1" type="ORF">GCM10011340_13910</name>
</gene>
<dbReference type="RefSeq" id="WP_189629512.1">
    <property type="nucleotide sequence ID" value="NZ_BNAG01000002.1"/>
</dbReference>
<name>A0ABQ3I482_9BACT</name>
<dbReference type="Proteomes" id="UP000658258">
    <property type="component" value="Unassembled WGS sequence"/>
</dbReference>
<evidence type="ECO:0000313" key="2">
    <source>
        <dbReference type="Proteomes" id="UP000658258"/>
    </source>
</evidence>
<organism evidence="1 2">
    <name type="scientific">Roseivirga thermotolerans</name>
    <dbReference type="NCBI Taxonomy" id="1758176"/>
    <lineage>
        <taxon>Bacteria</taxon>
        <taxon>Pseudomonadati</taxon>
        <taxon>Bacteroidota</taxon>
        <taxon>Cytophagia</taxon>
        <taxon>Cytophagales</taxon>
        <taxon>Roseivirgaceae</taxon>
        <taxon>Roseivirga</taxon>
    </lineage>
</organism>
<proteinExistence type="predicted"/>
<dbReference type="Pfam" id="PF02620">
    <property type="entry name" value="YceD"/>
    <property type="match status" value="1"/>
</dbReference>